<accession>A0A0A8YRD8</accession>
<dbReference type="EMBL" id="GBRH01268446">
    <property type="protein sequence ID" value="JAD29449.1"/>
    <property type="molecule type" value="Transcribed_RNA"/>
</dbReference>
<proteinExistence type="predicted"/>
<evidence type="ECO:0000313" key="1">
    <source>
        <dbReference type="EMBL" id="JAD29449.1"/>
    </source>
</evidence>
<name>A0A0A8YRD8_ARUDO</name>
<organism evidence="1">
    <name type="scientific">Arundo donax</name>
    <name type="common">Giant reed</name>
    <name type="synonym">Donax arundinaceus</name>
    <dbReference type="NCBI Taxonomy" id="35708"/>
    <lineage>
        <taxon>Eukaryota</taxon>
        <taxon>Viridiplantae</taxon>
        <taxon>Streptophyta</taxon>
        <taxon>Embryophyta</taxon>
        <taxon>Tracheophyta</taxon>
        <taxon>Spermatophyta</taxon>
        <taxon>Magnoliopsida</taxon>
        <taxon>Liliopsida</taxon>
        <taxon>Poales</taxon>
        <taxon>Poaceae</taxon>
        <taxon>PACMAD clade</taxon>
        <taxon>Arundinoideae</taxon>
        <taxon>Arundineae</taxon>
        <taxon>Arundo</taxon>
    </lineage>
</organism>
<reference evidence="1" key="2">
    <citation type="journal article" date="2015" name="Data Brief">
        <title>Shoot transcriptome of the giant reed, Arundo donax.</title>
        <authorList>
            <person name="Barrero R.A."/>
            <person name="Guerrero F.D."/>
            <person name="Moolhuijzen P."/>
            <person name="Goolsby J.A."/>
            <person name="Tidwell J."/>
            <person name="Bellgard S.E."/>
            <person name="Bellgard M.I."/>
        </authorList>
    </citation>
    <scope>NUCLEOTIDE SEQUENCE</scope>
    <source>
        <tissue evidence="1">Shoot tissue taken approximately 20 cm above the soil surface</tissue>
    </source>
</reference>
<sequence>MLVFDLLTLIGVKLCATKGTMQLCLDDEH</sequence>
<reference evidence="1" key="1">
    <citation type="submission" date="2014-09" db="EMBL/GenBank/DDBJ databases">
        <authorList>
            <person name="Magalhaes I.L.F."/>
            <person name="Oliveira U."/>
            <person name="Santos F.R."/>
            <person name="Vidigal T.H.D.A."/>
            <person name="Brescovit A.D."/>
            <person name="Santos A.J."/>
        </authorList>
    </citation>
    <scope>NUCLEOTIDE SEQUENCE</scope>
    <source>
        <tissue evidence="1">Shoot tissue taken approximately 20 cm above the soil surface</tissue>
    </source>
</reference>
<dbReference type="AlphaFoldDB" id="A0A0A8YRD8"/>
<protein>
    <submittedName>
        <fullName evidence="1">Uncharacterized protein</fullName>
    </submittedName>
</protein>